<sequence length="30" mass="3592">MDLAFVVFYLIYAFVYNWGYDQAFPLPKEA</sequence>
<organism evidence="2 3">
    <name type="scientific">Pseudorhodobacter turbinis</name>
    <dbReference type="NCBI Taxonomy" id="2500533"/>
    <lineage>
        <taxon>Bacteria</taxon>
        <taxon>Pseudomonadati</taxon>
        <taxon>Pseudomonadota</taxon>
        <taxon>Alphaproteobacteria</taxon>
        <taxon>Rhodobacterales</taxon>
        <taxon>Paracoccaceae</taxon>
        <taxon>Pseudorhodobacter</taxon>
    </lineage>
</organism>
<dbReference type="InterPro" id="IPR007896">
    <property type="entry name" value="BTP_bacteria"/>
</dbReference>
<protein>
    <recommendedName>
        <fullName evidence="1">Chlorhexidine efflux transporter domain-containing protein</fullName>
    </recommendedName>
</protein>
<gene>
    <name evidence="2" type="ORF">EOK75_04375</name>
</gene>
<keyword evidence="3" id="KW-1185">Reference proteome</keyword>
<feature type="domain" description="Chlorhexidine efflux transporter" evidence="1">
    <location>
        <begin position="1"/>
        <end position="25"/>
    </location>
</feature>
<accession>A0A4P8EEL0</accession>
<dbReference type="Pfam" id="PF05232">
    <property type="entry name" value="BTP"/>
    <property type="match status" value="1"/>
</dbReference>
<reference evidence="2 3" key="1">
    <citation type="submission" date="2019-05" db="EMBL/GenBank/DDBJ databases">
        <title>Pseudorhodobacter turbinis sp. nov., isolated from the gut of the Korean turban shell.</title>
        <authorList>
            <person name="Jeong Y.-S."/>
            <person name="Kang W.-R."/>
            <person name="Bae J.-W."/>
        </authorList>
    </citation>
    <scope>NUCLEOTIDE SEQUENCE [LARGE SCALE GENOMIC DNA]</scope>
    <source>
        <strain evidence="2 3">S12M18</strain>
    </source>
</reference>
<dbReference type="KEGG" id="pseb:EOK75_04375"/>
<dbReference type="Proteomes" id="UP000298631">
    <property type="component" value="Chromosome"/>
</dbReference>
<evidence type="ECO:0000313" key="2">
    <source>
        <dbReference type="EMBL" id="QCO55083.1"/>
    </source>
</evidence>
<dbReference type="EMBL" id="CP039964">
    <property type="protein sequence ID" value="QCO55083.1"/>
    <property type="molecule type" value="Genomic_DNA"/>
</dbReference>
<dbReference type="AlphaFoldDB" id="A0A4P8EEL0"/>
<name>A0A4P8EEL0_9RHOB</name>
<proteinExistence type="predicted"/>
<evidence type="ECO:0000259" key="1">
    <source>
        <dbReference type="Pfam" id="PF05232"/>
    </source>
</evidence>
<evidence type="ECO:0000313" key="3">
    <source>
        <dbReference type="Proteomes" id="UP000298631"/>
    </source>
</evidence>
<dbReference type="OrthoDB" id="1631120at2"/>